<protein>
    <submittedName>
        <fullName evidence="2">Uncharacterized protein</fullName>
    </submittedName>
</protein>
<feature type="coiled-coil region" evidence="1">
    <location>
        <begin position="250"/>
        <end position="284"/>
    </location>
</feature>
<reference evidence="2" key="1">
    <citation type="submission" date="2022-03" db="EMBL/GenBank/DDBJ databases">
        <title>Draft genome sequence of Aduncisulcus paluster, a free-living microaerophilic Fornicata.</title>
        <authorList>
            <person name="Yuyama I."/>
            <person name="Kume K."/>
            <person name="Tamura T."/>
            <person name="Inagaki Y."/>
            <person name="Hashimoto T."/>
        </authorList>
    </citation>
    <scope>NUCLEOTIDE SEQUENCE</scope>
    <source>
        <strain evidence="2">NY0171</strain>
    </source>
</reference>
<keyword evidence="1" id="KW-0175">Coiled coil</keyword>
<dbReference type="EMBL" id="BQXS01013855">
    <property type="protein sequence ID" value="GKT29792.1"/>
    <property type="molecule type" value="Genomic_DNA"/>
</dbReference>
<accession>A0ABQ5KBG7</accession>
<dbReference type="Proteomes" id="UP001057375">
    <property type="component" value="Unassembled WGS sequence"/>
</dbReference>
<evidence type="ECO:0000256" key="1">
    <source>
        <dbReference type="SAM" id="Coils"/>
    </source>
</evidence>
<sequence length="359" mass="40282">MYVKKGTYPGCETPGETDSPCSEANLLKTCASKSFGKYLCTSTETSSVSDQDSTESVKKLLEGIGGCPSFNHIHIELASSSSLAGIYVCFHKLEHSPKDLCVTLTTRQGAKIVIDYYCRPPQSYSNNYEWYLLPFFRPVENIISCDLKSSGTWQDEKKPPVLFGIQFLDGKISGLRPPMRPIFDDADEATKQSPSKSKKVSSGFSDRAIFEFLSRNLVILREERQLIGSRLQEQLSDKQRQMETLVSSVINHFQEQLKSVREELAEKKAELVECRSELSEERKRHSSEVQMLYSLLERHTSGAELPSEEGERDVTSVSIGKRRFGADLPDIPVELEISAANVLQSNQIMEEGDSMPTQK</sequence>
<name>A0ABQ5KBG7_9EUKA</name>
<keyword evidence="3" id="KW-1185">Reference proteome</keyword>
<gene>
    <name evidence="2" type="ORF">ADUPG1_014201</name>
</gene>
<evidence type="ECO:0000313" key="2">
    <source>
        <dbReference type="EMBL" id="GKT29792.1"/>
    </source>
</evidence>
<organism evidence="2 3">
    <name type="scientific">Aduncisulcus paluster</name>
    <dbReference type="NCBI Taxonomy" id="2918883"/>
    <lineage>
        <taxon>Eukaryota</taxon>
        <taxon>Metamonada</taxon>
        <taxon>Carpediemonas-like organisms</taxon>
        <taxon>Aduncisulcus</taxon>
    </lineage>
</organism>
<comment type="caution">
    <text evidence="2">The sequence shown here is derived from an EMBL/GenBank/DDBJ whole genome shotgun (WGS) entry which is preliminary data.</text>
</comment>
<proteinExistence type="predicted"/>
<evidence type="ECO:0000313" key="3">
    <source>
        <dbReference type="Proteomes" id="UP001057375"/>
    </source>
</evidence>